<keyword evidence="6" id="KW-1185">Reference proteome</keyword>
<evidence type="ECO:0000313" key="6">
    <source>
        <dbReference type="Proteomes" id="UP000663929"/>
    </source>
</evidence>
<proteinExistence type="predicted"/>
<dbReference type="SUPFAM" id="SSF48452">
    <property type="entry name" value="TPR-like"/>
    <property type="match status" value="3"/>
</dbReference>
<reference evidence="5" key="1">
    <citation type="submission" date="2021-03" db="EMBL/GenBank/DDBJ databases">
        <title>Acanthopleuribacteraceae sp. M133.</title>
        <authorList>
            <person name="Wang G."/>
        </authorList>
    </citation>
    <scope>NUCLEOTIDE SEQUENCE</scope>
    <source>
        <strain evidence="5">M133</strain>
    </source>
</reference>
<dbReference type="SMART" id="SM00028">
    <property type="entry name" value="TPR"/>
    <property type="match status" value="9"/>
</dbReference>
<dbReference type="Proteomes" id="UP000663929">
    <property type="component" value="Chromosome"/>
</dbReference>
<feature type="repeat" description="TPR" evidence="3">
    <location>
        <begin position="896"/>
        <end position="929"/>
    </location>
</feature>
<evidence type="ECO:0000313" key="5">
    <source>
        <dbReference type="EMBL" id="QTD53969.1"/>
    </source>
</evidence>
<organism evidence="5 6">
    <name type="scientific">Sulfidibacter corallicola</name>
    <dbReference type="NCBI Taxonomy" id="2818388"/>
    <lineage>
        <taxon>Bacteria</taxon>
        <taxon>Pseudomonadati</taxon>
        <taxon>Acidobacteriota</taxon>
        <taxon>Holophagae</taxon>
        <taxon>Acanthopleuribacterales</taxon>
        <taxon>Acanthopleuribacteraceae</taxon>
        <taxon>Sulfidibacter</taxon>
    </lineage>
</organism>
<evidence type="ECO:0000256" key="1">
    <source>
        <dbReference type="ARBA" id="ARBA00022737"/>
    </source>
</evidence>
<dbReference type="PROSITE" id="PS50005">
    <property type="entry name" value="TPR"/>
    <property type="match status" value="3"/>
</dbReference>
<feature type="compositionally biased region" description="Polar residues" evidence="4">
    <location>
        <begin position="559"/>
        <end position="575"/>
    </location>
</feature>
<gene>
    <name evidence="5" type="ORF">J3U87_16090</name>
</gene>
<accession>A0A8A4TVK5</accession>
<feature type="region of interest" description="Disordered" evidence="4">
    <location>
        <begin position="549"/>
        <end position="625"/>
    </location>
</feature>
<dbReference type="Pfam" id="PF14559">
    <property type="entry name" value="TPR_19"/>
    <property type="match status" value="1"/>
</dbReference>
<evidence type="ECO:0000256" key="3">
    <source>
        <dbReference type="PROSITE-ProRule" id="PRU00339"/>
    </source>
</evidence>
<dbReference type="RefSeq" id="WP_237384069.1">
    <property type="nucleotide sequence ID" value="NZ_CP071793.1"/>
</dbReference>
<dbReference type="PANTHER" id="PTHR45586:SF1">
    <property type="entry name" value="LIPOPOLYSACCHARIDE ASSEMBLY PROTEIN B"/>
    <property type="match status" value="1"/>
</dbReference>
<dbReference type="PANTHER" id="PTHR45586">
    <property type="entry name" value="TPR REPEAT-CONTAINING PROTEIN PA4667"/>
    <property type="match status" value="1"/>
</dbReference>
<feature type="repeat" description="TPR" evidence="3">
    <location>
        <begin position="113"/>
        <end position="146"/>
    </location>
</feature>
<protein>
    <submittedName>
        <fullName evidence="5">Tetratricopeptide repeat protein</fullName>
    </submittedName>
</protein>
<keyword evidence="1" id="KW-0677">Repeat</keyword>
<feature type="region of interest" description="Disordered" evidence="4">
    <location>
        <begin position="654"/>
        <end position="674"/>
    </location>
</feature>
<sequence length="1012" mass="113883">MAFNKAKALATADKHIAKQNYNKALNELLKVAKVSPGDTNLLNKIGDLYSKTNNSSNAISYFFKVADSYKKSGFNLKAIAVYKKILRIDPGHLDARDHLVELYLQQGHQSEAKGELRRMAEHYYSENLFSRALTCYEKMLEIDPNNLDSRLKISEILVREGRRDEASQHFCSMGKELLQKNLIHEAQKMVSQGLKMAPDSPELQILMARVHLAEGKAEEALHQLTETCRKNDRNLEAIKILGQTYMDRDQLREARACYLRALHIEETETHLLEEVARKFIEAGELDEAHGCLVPISEVFLKKGDVDESVRLFRNILYADENHLLSLETLVQIYEQNDQMANAILTIEKMIAALTNKGETEAAKSKIHDLLRLDPNNLEWRARLESLESGGLPQAEEVPQPVDISSADNSFHLTSETGISMEADPAEDFMQEGDDLSLEPSDTQTRIQNHLTEAEVFMKYGIMDQALSHLNEVKEIEPFNIAANTKLKQIYQERNETDNVIQCTVGLINGYIESKEYHDALDQVKELEAARPDIARIHKGRIESLLYQQDAQEREERDQSMSQYSLDFSSSGSYQESRGLDFQNEEEPDVVDFRELSTSPENQPEPVGAADGWALDMPGSADDGPKAQDLAEMYATQVEQPGDITMDNISSFDFPPQDDADQEPAFTPAGSISEDDIHFQDQVTGITDIDQLEQSEDLEEADLLDESALEEASLLDESALEEASLLDDSEIIPEAELIEEPEPEPEPAPAPAPAVENAHAPLESQDRSLASELEEIDFFISVEAFEDASNLLKEAHNRFGDHPLIMERMQEVAAHTSRDGSHGLAISKTSTTSEAPTHNLLDKDTGFFDLAAELSEELFDDSGEINDKTGQEEIQSVEELFEEFKKGVDEQISEDDFETHYDLGIAYKEMGLLEEAINEFRRAEKDRGRYLECATLIGNCLIELGRTEDSIEHFEHAITANSLTDEERIALEYECALAYQGLGELEKALALFMKIKEVESNYRDLESRIEALV</sequence>
<feature type="repeat" description="TPR" evidence="3">
    <location>
        <begin position="235"/>
        <end position="268"/>
    </location>
</feature>
<dbReference type="KEGG" id="scor:J3U87_16090"/>
<dbReference type="AlphaFoldDB" id="A0A8A4TVK5"/>
<evidence type="ECO:0000256" key="2">
    <source>
        <dbReference type="ARBA" id="ARBA00022803"/>
    </source>
</evidence>
<dbReference type="Pfam" id="PF13432">
    <property type="entry name" value="TPR_16"/>
    <property type="match status" value="1"/>
</dbReference>
<keyword evidence="2 3" id="KW-0802">TPR repeat</keyword>
<dbReference type="EMBL" id="CP071793">
    <property type="protein sequence ID" value="QTD53969.1"/>
    <property type="molecule type" value="Genomic_DNA"/>
</dbReference>
<evidence type="ECO:0000256" key="4">
    <source>
        <dbReference type="SAM" id="MobiDB-lite"/>
    </source>
</evidence>
<dbReference type="InterPro" id="IPR051012">
    <property type="entry name" value="CellSynth/LPSAsmb/PSIAsmb"/>
</dbReference>
<name>A0A8A4TVK5_SULCO</name>
<dbReference type="InterPro" id="IPR011990">
    <property type="entry name" value="TPR-like_helical_dom_sf"/>
</dbReference>
<dbReference type="Gene3D" id="1.25.40.10">
    <property type="entry name" value="Tetratricopeptide repeat domain"/>
    <property type="match status" value="5"/>
</dbReference>
<dbReference type="InterPro" id="IPR019734">
    <property type="entry name" value="TPR_rpt"/>
</dbReference>